<feature type="compositionally biased region" description="Basic residues" evidence="1">
    <location>
        <begin position="90"/>
        <end position="99"/>
    </location>
</feature>
<organism evidence="2 3">
    <name type="scientific">Prorocentrum cordatum</name>
    <dbReference type="NCBI Taxonomy" id="2364126"/>
    <lineage>
        <taxon>Eukaryota</taxon>
        <taxon>Sar</taxon>
        <taxon>Alveolata</taxon>
        <taxon>Dinophyceae</taxon>
        <taxon>Prorocentrales</taxon>
        <taxon>Prorocentraceae</taxon>
        <taxon>Prorocentrum</taxon>
    </lineage>
</organism>
<accession>A0ABN9R7X4</accession>
<evidence type="ECO:0000313" key="2">
    <source>
        <dbReference type="EMBL" id="CAK0812449.1"/>
    </source>
</evidence>
<gene>
    <name evidence="2" type="ORF">PCOR1329_LOCUS16734</name>
</gene>
<reference evidence="2" key="1">
    <citation type="submission" date="2023-10" db="EMBL/GenBank/DDBJ databases">
        <authorList>
            <person name="Chen Y."/>
            <person name="Shah S."/>
            <person name="Dougan E. K."/>
            <person name="Thang M."/>
            <person name="Chan C."/>
        </authorList>
    </citation>
    <scope>NUCLEOTIDE SEQUENCE [LARGE SCALE GENOMIC DNA]</scope>
</reference>
<evidence type="ECO:0000313" key="3">
    <source>
        <dbReference type="Proteomes" id="UP001189429"/>
    </source>
</evidence>
<name>A0ABN9R7X4_9DINO</name>
<sequence>RLWFRGRAFWHQLVHAAALQRHGTARQSSRAAPLQPRAVRQLLREGHQPPGPQVGAAPLPVRRLAQRQRVRTRRARRRRGHADDAGAQQRQRRGGRHGE</sequence>
<feature type="non-terminal residue" evidence="2">
    <location>
        <position position="1"/>
    </location>
</feature>
<dbReference type="EMBL" id="CAUYUJ010005144">
    <property type="protein sequence ID" value="CAK0812449.1"/>
    <property type="molecule type" value="Genomic_DNA"/>
</dbReference>
<keyword evidence="3" id="KW-1185">Reference proteome</keyword>
<feature type="non-terminal residue" evidence="2">
    <location>
        <position position="99"/>
    </location>
</feature>
<proteinExistence type="predicted"/>
<feature type="compositionally biased region" description="Basic residues" evidence="1">
    <location>
        <begin position="64"/>
        <end position="80"/>
    </location>
</feature>
<feature type="region of interest" description="Disordered" evidence="1">
    <location>
        <begin position="43"/>
        <end position="99"/>
    </location>
</feature>
<dbReference type="Proteomes" id="UP001189429">
    <property type="component" value="Unassembled WGS sequence"/>
</dbReference>
<evidence type="ECO:0000256" key="1">
    <source>
        <dbReference type="SAM" id="MobiDB-lite"/>
    </source>
</evidence>
<protein>
    <submittedName>
        <fullName evidence="2">Uncharacterized protein</fullName>
    </submittedName>
</protein>
<comment type="caution">
    <text evidence="2">The sequence shown here is derived from an EMBL/GenBank/DDBJ whole genome shotgun (WGS) entry which is preliminary data.</text>
</comment>